<accession>A0A6C0J7G9</accession>
<protein>
    <submittedName>
        <fullName evidence="1">Uncharacterized protein</fullName>
    </submittedName>
</protein>
<sequence>MESFFNSTDEDKILTTNSTWNYPTFNKENVQRYDSVSVTITTSYPIDSGIYLRWSTDGTIWILGETYSTDSTHLNAVNNLYERTIVRDHRAKFFHIYVENTNGSDNTVCVQTIYKYNQQEIDIGATFNNGRMLVDTSLNDIGNIVDTSYKNTDIGAMALAVRSDVLDAIVTDTGDYTPLQVNASGALYVTGTQYEEDTEHLSGATGTMSLAVRSDVLDAIVTDTGDYTPLQVNASGALYVTGTQYEEDTEHLSGATGTMSLAVRSDVLDAIVTDTGDYTPLQVNASGALYVTGTQYQEDTEHLPGATGTMSLAIRTDVLDATPAVNGAYRPLQVDACGSLYVTGGGGTQYAEDTIHLSGAKGTMSLAIRSDILDAIVTDTGDYTPLQVDASGSLYVTGGGGTQYTEDTIHLSGATGTMSLAVRSDILDAIVTDTGDYTPLQVDASGALYVTGTQYEEDTEHLPGATGTMSLAVRTDVLDATPAVNGAYRPLQVDACGSLYVTSSLPIGAATSIKQDIGNADLATLAATVSAGAVAITSAIPLEVKSIVAVGEWLSSAPLAAATYSTELNVSAYKSVRLIGKWATEITQMQIFGSQTTEGTYYSLGAENVLLGQTVTISGTTEYHTSAVIENTPPFLKLYNSEVSSVTLEVDYCAYAN</sequence>
<proteinExistence type="predicted"/>
<reference evidence="1" key="1">
    <citation type="journal article" date="2020" name="Nature">
        <title>Giant virus diversity and host interactions through global metagenomics.</title>
        <authorList>
            <person name="Schulz F."/>
            <person name="Roux S."/>
            <person name="Paez-Espino D."/>
            <person name="Jungbluth S."/>
            <person name="Walsh D.A."/>
            <person name="Denef V.J."/>
            <person name="McMahon K.D."/>
            <person name="Konstantinidis K.T."/>
            <person name="Eloe-Fadrosh E.A."/>
            <person name="Kyrpides N.C."/>
            <person name="Woyke T."/>
        </authorList>
    </citation>
    <scope>NUCLEOTIDE SEQUENCE</scope>
    <source>
        <strain evidence="1">GVMAG-M-3300025860-20</strain>
    </source>
</reference>
<dbReference type="AlphaFoldDB" id="A0A6C0J7G9"/>
<evidence type="ECO:0000313" key="1">
    <source>
        <dbReference type="EMBL" id="QHU00691.1"/>
    </source>
</evidence>
<name>A0A6C0J7G9_9ZZZZ</name>
<dbReference type="EMBL" id="MN740328">
    <property type="protein sequence ID" value="QHU00691.1"/>
    <property type="molecule type" value="Genomic_DNA"/>
</dbReference>
<organism evidence="1">
    <name type="scientific">viral metagenome</name>
    <dbReference type="NCBI Taxonomy" id="1070528"/>
    <lineage>
        <taxon>unclassified sequences</taxon>
        <taxon>metagenomes</taxon>
        <taxon>organismal metagenomes</taxon>
    </lineage>
</organism>